<accession>A0A1T4J6P8</accession>
<dbReference type="Proteomes" id="UP000808038">
    <property type="component" value="Unassembled WGS sequence"/>
</dbReference>
<evidence type="ECO:0000313" key="3">
    <source>
        <dbReference type="Proteomes" id="UP000728106"/>
    </source>
</evidence>
<reference evidence="2" key="1">
    <citation type="submission" date="2020-02" db="EMBL/GenBank/DDBJ databases">
        <authorList>
            <person name="Fontana A."/>
            <person name="Patrone V."/>
            <person name="Morelli L."/>
        </authorList>
    </citation>
    <scope>NUCLEOTIDE SEQUENCE</scope>
    <source>
        <strain evidence="1">CCUG 30943</strain>
        <strain evidence="2">CCUG 43002</strain>
    </source>
</reference>
<comment type="caution">
    <text evidence="2">The sequence shown here is derived from an EMBL/GenBank/DDBJ whole genome shotgun (WGS) entry which is preliminary data.</text>
</comment>
<organism evidence="2 3">
    <name type="scientific">Weissella confusa</name>
    <name type="common">Lactobacillus confusus</name>
    <dbReference type="NCBI Taxonomy" id="1583"/>
    <lineage>
        <taxon>Bacteria</taxon>
        <taxon>Bacillati</taxon>
        <taxon>Bacillota</taxon>
        <taxon>Bacilli</taxon>
        <taxon>Lactobacillales</taxon>
        <taxon>Lactobacillaceae</taxon>
        <taxon>Weissella</taxon>
    </lineage>
</organism>
<proteinExistence type="predicted"/>
<dbReference type="Proteomes" id="UP000728106">
    <property type="component" value="Unassembled WGS sequence"/>
</dbReference>
<keyword evidence="3" id="KW-1185">Reference proteome</keyword>
<gene>
    <name evidence="2" type="ORF">HAU20_09665</name>
    <name evidence="1" type="ORF">HAU43_01740</name>
</gene>
<protein>
    <submittedName>
        <fullName evidence="2">Uncharacterized protein</fullName>
    </submittedName>
</protein>
<dbReference type="AlphaFoldDB" id="A0A1T4J6P8"/>
<name>A0A1T4J6P8_WEICO</name>
<dbReference type="RefSeq" id="WP_003607965.1">
    <property type="nucleotide sequence ID" value="NZ_ALXH01000125.1"/>
</dbReference>
<evidence type="ECO:0000313" key="1">
    <source>
        <dbReference type="EMBL" id="MBJ7631828.1"/>
    </source>
</evidence>
<sequence>MTAVMTTNIINVNNHFNNVLRKLRAGQTVSSVVREEGWAAPVLEQMQTWYTFDYEDYMSDIRTIEAGDMLRDLDSAEDACNLLMVYAATRRDGFDYKDAYYEMCRLNDESSDYRANVLAVIENAAA</sequence>
<evidence type="ECO:0000313" key="2">
    <source>
        <dbReference type="EMBL" id="MBJ7639640.1"/>
    </source>
</evidence>
<dbReference type="EMBL" id="JAAOCP010000013">
    <property type="protein sequence ID" value="MBJ7639640.1"/>
    <property type="molecule type" value="Genomic_DNA"/>
</dbReference>
<dbReference type="EMBL" id="JAAOCX010000002">
    <property type="protein sequence ID" value="MBJ7631828.1"/>
    <property type="molecule type" value="Genomic_DNA"/>
</dbReference>
<reference evidence="2 3" key="2">
    <citation type="journal article" date="2021" name="Int. J. Food Microbiol.">
        <title>Safety demonstration of a microbial species for use in the food chain: Weissella confusa.</title>
        <authorList>
            <person name="Bourdichon F."/>
            <person name="Patrone V."/>
            <person name="Fontana A."/>
            <person name="Milani G."/>
            <person name="Morelli L."/>
        </authorList>
    </citation>
    <scope>NUCLEOTIDE SEQUENCE [LARGE SCALE GENOMIC DNA]</scope>
    <source>
        <strain evidence="1">CCUG 30943</strain>
        <strain evidence="2 3">CCUG 43002</strain>
    </source>
</reference>
<dbReference type="GeneID" id="57978793"/>